<gene>
    <name evidence="2" type="ORF">PtA15_11A334</name>
</gene>
<dbReference type="GeneID" id="77802127"/>
<feature type="compositionally biased region" description="Polar residues" evidence="1">
    <location>
        <begin position="136"/>
        <end position="151"/>
    </location>
</feature>
<sequence>MAEKYPLRIDWGILAKPRWVDLACSSVKHGGKRINGNLTFNGELSYLTTELPSGEPATLFWTDRANTLLGAVCGKPVEIEVLPACLICGNEEHGDEECLYLPLLKGCPVHTETPENDIMEVSPPRPDRKPKPQKKTVSFQTHPNAGSNRGRGTNHPGGSNRGRGSHRVTASRGKPAPPGGKKAAGV</sequence>
<evidence type="ECO:0000256" key="1">
    <source>
        <dbReference type="SAM" id="MobiDB-lite"/>
    </source>
</evidence>
<organism evidence="2 3">
    <name type="scientific">Puccinia triticina</name>
    <dbReference type="NCBI Taxonomy" id="208348"/>
    <lineage>
        <taxon>Eukaryota</taxon>
        <taxon>Fungi</taxon>
        <taxon>Dikarya</taxon>
        <taxon>Basidiomycota</taxon>
        <taxon>Pucciniomycotina</taxon>
        <taxon>Pucciniomycetes</taxon>
        <taxon>Pucciniales</taxon>
        <taxon>Pucciniaceae</taxon>
        <taxon>Puccinia</taxon>
    </lineage>
</organism>
<dbReference type="EMBL" id="CP110431">
    <property type="protein sequence ID" value="WAQ89644.1"/>
    <property type="molecule type" value="Genomic_DNA"/>
</dbReference>
<protein>
    <recommendedName>
        <fullName evidence="4">CCHC-type domain-containing protein</fullName>
    </recommendedName>
</protein>
<dbReference type="Proteomes" id="UP001164743">
    <property type="component" value="Chromosome 11A"/>
</dbReference>
<evidence type="ECO:0000313" key="2">
    <source>
        <dbReference type="EMBL" id="WAQ89644.1"/>
    </source>
</evidence>
<feature type="region of interest" description="Disordered" evidence="1">
    <location>
        <begin position="111"/>
        <end position="186"/>
    </location>
</feature>
<dbReference type="RefSeq" id="XP_053025199.1">
    <property type="nucleotide sequence ID" value="XM_053161232.1"/>
</dbReference>
<keyword evidence="3" id="KW-1185">Reference proteome</keyword>
<evidence type="ECO:0008006" key="4">
    <source>
        <dbReference type="Google" id="ProtNLM"/>
    </source>
</evidence>
<evidence type="ECO:0000313" key="3">
    <source>
        <dbReference type="Proteomes" id="UP001164743"/>
    </source>
</evidence>
<name>A0ABY7CWI1_9BASI</name>
<accession>A0ABY7CWI1</accession>
<reference evidence="2" key="1">
    <citation type="submission" date="2022-10" db="EMBL/GenBank/DDBJ databases">
        <title>Puccinia triticina Genome sequencing and assembly.</title>
        <authorList>
            <person name="Li C."/>
        </authorList>
    </citation>
    <scope>NUCLEOTIDE SEQUENCE</scope>
    <source>
        <strain evidence="2">Pt15</strain>
    </source>
</reference>
<proteinExistence type="predicted"/>